<dbReference type="Proteomes" id="UP000198703">
    <property type="component" value="Unassembled WGS sequence"/>
</dbReference>
<dbReference type="OrthoDB" id="235631at2"/>
<sequence>MLLFLSHSGADTAAARDLKARILAAPEARAAQLDVWLDVDRGLEAGGPAWQRQIEDALEQATAFCVYVGSRGVTNWVEREVRVGLSRATGDGAIPFVPALAPGVASRALPPFARQHQAVRDPLGDDQALADLVRAALGRADAPVLVEEPFVGLRAMEESDAHLFFGRRDETDALATKLRAHPIVAVVADSGAGKSSLVRAGLAPAFRGGLLEPADRPQRPGALRHVVVMRPGGDPTEGLRRGVTEAAGAMGLAPDAQAGLRKRIDLGHPPETAYALRCDLPPELTDTLLIVDQLEELVTQTPAAEAQRFIALLMALVDPGAQRRVRIALTVRADYFNLLSAHPALFARLTADGGAAQLRLKVVGAKGLEKLVRKPLRMAGHGDAGEQAALATAIQRDVSDRPGDLALVQMALAASWRRAQVDRIGLTAAYAEVGGVLGALAHEAERVRTEALDAGEQALLFPLLIRLIRLGDAGGATRRPVALADLDEARRALAQKLASEASGRLLAVGEAAVEIAHEALIRQWPWLQRAIAEAGPDLRALARLADAAAAWREGGRAARLLPNTADRTAFEALRSRR</sequence>
<dbReference type="STRING" id="89524.SAMN05444370_103328"/>
<dbReference type="EMBL" id="FNQM01000003">
    <property type="protein sequence ID" value="SEA17161.1"/>
    <property type="molecule type" value="Genomic_DNA"/>
</dbReference>
<dbReference type="InterPro" id="IPR027417">
    <property type="entry name" value="P-loop_NTPase"/>
</dbReference>
<dbReference type="InterPro" id="IPR000157">
    <property type="entry name" value="TIR_dom"/>
</dbReference>
<keyword evidence="4" id="KW-1185">Reference proteome</keyword>
<dbReference type="SUPFAM" id="SSF52540">
    <property type="entry name" value="P-loop containing nucleoside triphosphate hydrolases"/>
    <property type="match status" value="1"/>
</dbReference>
<evidence type="ECO:0000259" key="2">
    <source>
        <dbReference type="Pfam" id="PF20703"/>
    </source>
</evidence>
<dbReference type="InterPro" id="IPR049052">
    <property type="entry name" value="nSTAND1"/>
</dbReference>
<protein>
    <submittedName>
        <fullName evidence="3">TIR domain-containing protein</fullName>
    </submittedName>
</protein>
<evidence type="ECO:0000313" key="4">
    <source>
        <dbReference type="Proteomes" id="UP000198703"/>
    </source>
</evidence>
<dbReference type="InterPro" id="IPR035897">
    <property type="entry name" value="Toll_tir_struct_dom_sf"/>
</dbReference>
<dbReference type="GO" id="GO:0007165">
    <property type="term" value="P:signal transduction"/>
    <property type="evidence" value="ECO:0007669"/>
    <property type="project" value="InterPro"/>
</dbReference>
<feature type="domain" description="TIR" evidence="1">
    <location>
        <begin position="4"/>
        <end position="119"/>
    </location>
</feature>
<evidence type="ECO:0000259" key="1">
    <source>
        <dbReference type="Pfam" id="PF13676"/>
    </source>
</evidence>
<gene>
    <name evidence="3" type="ORF">SAMN05444370_103328</name>
</gene>
<dbReference type="RefSeq" id="WP_093251605.1">
    <property type="nucleotide sequence ID" value="NZ_FNQM01000003.1"/>
</dbReference>
<accession>A0A1H3Z143</accession>
<evidence type="ECO:0000313" key="3">
    <source>
        <dbReference type="EMBL" id="SEA17161.1"/>
    </source>
</evidence>
<reference evidence="3 4" key="1">
    <citation type="submission" date="2016-10" db="EMBL/GenBank/DDBJ databases">
        <authorList>
            <person name="de Groot N.N."/>
        </authorList>
    </citation>
    <scope>NUCLEOTIDE SEQUENCE [LARGE SCALE GENOMIC DNA]</scope>
    <source>
        <strain evidence="3 4">DSM 15345</strain>
    </source>
</reference>
<dbReference type="Gene3D" id="3.40.50.10140">
    <property type="entry name" value="Toll/interleukin-1 receptor homology (TIR) domain"/>
    <property type="match status" value="1"/>
</dbReference>
<dbReference type="Pfam" id="PF20703">
    <property type="entry name" value="nSTAND1"/>
    <property type="match status" value="1"/>
</dbReference>
<dbReference type="AlphaFoldDB" id="A0A1H3Z143"/>
<proteinExistence type="predicted"/>
<name>A0A1H3Z143_9RHOB</name>
<feature type="domain" description="Novel STAND NTPase 1" evidence="2">
    <location>
        <begin position="149"/>
        <end position="557"/>
    </location>
</feature>
<organism evidence="3 4">
    <name type="scientific">Rubrimonas cliftonensis</name>
    <dbReference type="NCBI Taxonomy" id="89524"/>
    <lineage>
        <taxon>Bacteria</taxon>
        <taxon>Pseudomonadati</taxon>
        <taxon>Pseudomonadota</taxon>
        <taxon>Alphaproteobacteria</taxon>
        <taxon>Rhodobacterales</taxon>
        <taxon>Paracoccaceae</taxon>
        <taxon>Rubrimonas</taxon>
    </lineage>
</organism>
<dbReference type="Pfam" id="PF13676">
    <property type="entry name" value="TIR_2"/>
    <property type="match status" value="1"/>
</dbReference>